<evidence type="ECO:0000313" key="9">
    <source>
        <dbReference type="EMBL" id="QOP43996.1"/>
    </source>
</evidence>
<gene>
    <name evidence="9" type="ORF">FJR45_08585</name>
</gene>
<evidence type="ECO:0000256" key="6">
    <source>
        <dbReference type="ARBA" id="ARBA00022777"/>
    </source>
</evidence>
<dbReference type="InterPro" id="IPR036097">
    <property type="entry name" value="HisK_dim/P_sf"/>
</dbReference>
<reference evidence="9 10" key="1">
    <citation type="submission" date="2019-06" db="EMBL/GenBank/DDBJ databases">
        <title>Sulfurimonas gotlandica sp. nov., a chemoautotrophic and psychrotolerant epsilonproteobacterium isolated from a pelagic redoxcline, and an emended description of the genus Sulfurimonas.</title>
        <authorList>
            <person name="Wang S."/>
            <person name="Jiang L."/>
            <person name="Shao Z."/>
        </authorList>
    </citation>
    <scope>NUCLEOTIDE SEQUENCE [LARGE SCALE GENOMIC DNA]</scope>
    <source>
        <strain evidence="9 10">S2-6</strain>
    </source>
</reference>
<evidence type="ECO:0000256" key="8">
    <source>
        <dbReference type="SAM" id="Phobius"/>
    </source>
</evidence>
<keyword evidence="4" id="KW-0597">Phosphoprotein</keyword>
<keyword evidence="5" id="KW-0808">Transferase</keyword>
<dbReference type="Gene3D" id="1.10.287.130">
    <property type="match status" value="1"/>
</dbReference>
<proteinExistence type="predicted"/>
<dbReference type="InterPro" id="IPR036890">
    <property type="entry name" value="HATPase_C_sf"/>
</dbReference>
<protein>
    <recommendedName>
        <fullName evidence="3">histidine kinase</fullName>
        <ecNumber evidence="3">2.7.13.3</ecNumber>
    </recommendedName>
</protein>
<dbReference type="Proteomes" id="UP000593719">
    <property type="component" value="Chromosome"/>
</dbReference>
<dbReference type="EC" id="2.7.13.3" evidence="3"/>
<keyword evidence="8" id="KW-0812">Transmembrane</keyword>
<dbReference type="SUPFAM" id="SSF47384">
    <property type="entry name" value="Homodimeric domain of signal transducing histidine kinase"/>
    <property type="match status" value="1"/>
</dbReference>
<evidence type="ECO:0000256" key="1">
    <source>
        <dbReference type="ARBA" id="ARBA00000085"/>
    </source>
</evidence>
<accession>A0A7M1B3A1</accession>
<dbReference type="GO" id="GO:0016020">
    <property type="term" value="C:membrane"/>
    <property type="evidence" value="ECO:0007669"/>
    <property type="project" value="UniProtKB-SubCell"/>
</dbReference>
<dbReference type="EMBL" id="CP041235">
    <property type="protein sequence ID" value="QOP43996.1"/>
    <property type="molecule type" value="Genomic_DNA"/>
</dbReference>
<dbReference type="RefSeq" id="WP_193150177.1">
    <property type="nucleotide sequence ID" value="NZ_CP041235.1"/>
</dbReference>
<evidence type="ECO:0000256" key="7">
    <source>
        <dbReference type="ARBA" id="ARBA00023136"/>
    </source>
</evidence>
<evidence type="ECO:0000256" key="4">
    <source>
        <dbReference type="ARBA" id="ARBA00022553"/>
    </source>
</evidence>
<name>A0A7M1B3A1_9BACT</name>
<dbReference type="KEGG" id="ssei:FJR45_08585"/>
<feature type="transmembrane region" description="Helical" evidence="8">
    <location>
        <begin position="7"/>
        <end position="27"/>
    </location>
</feature>
<comment type="catalytic activity">
    <reaction evidence="1">
        <text>ATP + protein L-histidine = ADP + protein N-phospho-L-histidine.</text>
        <dbReference type="EC" id="2.7.13.3"/>
    </reaction>
</comment>
<dbReference type="SUPFAM" id="SSF55874">
    <property type="entry name" value="ATPase domain of HSP90 chaperone/DNA topoisomerase II/histidine kinase"/>
    <property type="match status" value="1"/>
</dbReference>
<evidence type="ECO:0000256" key="2">
    <source>
        <dbReference type="ARBA" id="ARBA00004141"/>
    </source>
</evidence>
<dbReference type="AlphaFoldDB" id="A0A7M1B3A1"/>
<feature type="transmembrane region" description="Helical" evidence="8">
    <location>
        <begin position="126"/>
        <end position="150"/>
    </location>
</feature>
<comment type="subcellular location">
    <subcellularLocation>
        <location evidence="2">Membrane</location>
        <topology evidence="2">Multi-pass membrane protein</topology>
    </subcellularLocation>
</comment>
<dbReference type="InterPro" id="IPR050398">
    <property type="entry name" value="HssS/ArlS-like"/>
</dbReference>
<dbReference type="PANTHER" id="PTHR45528">
    <property type="entry name" value="SENSOR HISTIDINE KINASE CPXA"/>
    <property type="match status" value="1"/>
</dbReference>
<dbReference type="PANTHER" id="PTHR45528:SF9">
    <property type="entry name" value="SENSOR HISTIDINE KINASE YBDK"/>
    <property type="match status" value="1"/>
</dbReference>
<evidence type="ECO:0000313" key="10">
    <source>
        <dbReference type="Proteomes" id="UP000593719"/>
    </source>
</evidence>
<sequence>MNIQKKLFIFFAFNGVLFLAISSFLYLQNNKKQELLIDKIYLNSANTILKYITKEQNTQLKNYLLSQNLQEIKNLKNYKVTYSKDLVLSKLAIVKKENTKYLIVEYLDEKRIFFSKLYQKFKKENYILLVFFLIIFILNITLFILINRLFKPIKLLTQRMLDFVSLSKNTSNFDEIQELNIAFSIMTQKINTLLMQHKDLLRDMGHELKTPIARGKFIIQKIEQENLKVELNAVFNELNSLTSTILNTQLLSKENMKISNFDIDSILLESLQRVGASEDEVEIQKRNELNFQADFSYLILAFKNLIENGLKYKINDKLYIIIKEDRIIFKNRAKRLKKEFEYYLKPFSQEDKNSEGFGIGLSLVQKIATLHNFQLNYYYKNDFIHFEMIVKKSMKSAKRE</sequence>
<dbReference type="GO" id="GO:0000155">
    <property type="term" value="F:phosphorelay sensor kinase activity"/>
    <property type="evidence" value="ECO:0007669"/>
    <property type="project" value="InterPro"/>
</dbReference>
<keyword evidence="8" id="KW-1133">Transmembrane helix</keyword>
<keyword evidence="6 9" id="KW-0418">Kinase</keyword>
<evidence type="ECO:0000256" key="3">
    <source>
        <dbReference type="ARBA" id="ARBA00012438"/>
    </source>
</evidence>
<keyword evidence="10" id="KW-1185">Reference proteome</keyword>
<organism evidence="9 10">
    <name type="scientific">Sulfurimonas sediminis</name>
    <dbReference type="NCBI Taxonomy" id="2590020"/>
    <lineage>
        <taxon>Bacteria</taxon>
        <taxon>Pseudomonadati</taxon>
        <taxon>Campylobacterota</taxon>
        <taxon>Epsilonproteobacteria</taxon>
        <taxon>Campylobacterales</taxon>
        <taxon>Sulfurimonadaceae</taxon>
        <taxon>Sulfurimonas</taxon>
    </lineage>
</organism>
<keyword evidence="7 8" id="KW-0472">Membrane</keyword>
<evidence type="ECO:0000256" key="5">
    <source>
        <dbReference type="ARBA" id="ARBA00022679"/>
    </source>
</evidence>
<dbReference type="Gene3D" id="3.30.565.10">
    <property type="entry name" value="Histidine kinase-like ATPase, C-terminal domain"/>
    <property type="match status" value="1"/>
</dbReference>